<evidence type="ECO:0000313" key="2">
    <source>
        <dbReference type="Proteomes" id="UP000591131"/>
    </source>
</evidence>
<evidence type="ECO:0000313" key="1">
    <source>
        <dbReference type="EMBL" id="KAF4656810.1"/>
    </source>
</evidence>
<dbReference type="PANTHER" id="PTHR37049">
    <property type="entry name" value="PEPTIDASE S41 FAMILY PROTEIN"/>
    <property type="match status" value="1"/>
</dbReference>
<reference evidence="1 2" key="1">
    <citation type="submission" date="2020-04" db="EMBL/GenBank/DDBJ databases">
        <title>Perkinsus chesapeaki whole genome sequence.</title>
        <authorList>
            <person name="Bogema D.R."/>
        </authorList>
    </citation>
    <scope>NUCLEOTIDE SEQUENCE [LARGE SCALE GENOMIC DNA]</scope>
    <source>
        <strain evidence="1">ATCC PRA-425</strain>
    </source>
</reference>
<dbReference type="InterPro" id="IPR052766">
    <property type="entry name" value="S41A_metabolite_peptidase"/>
</dbReference>
<sequence length="893" mass="100290">MPHPQRTIYAERGRSMTAPGPGVQGTHACTFVGPVASVASDDLCGRLSRSGGRTVVEEYAVVDFLWGRADELSDCLNSLTMSKFSALFTLHNLKYGVAESYAFTDMADGLNRSIENNTCGFKLHDLDVDLKGFIDAQIKAFSDILHPLTIDEQLNVLKEDMKAAPFHFGLLREFNRLNDAHTIYLAPFDPFYYVLPIRFNSRMDGNNQVITLELVDHASYYEPVYNSTILHKDGDIVTEIDGKPVLQWMQDMVSNDYAGTLQGMLQRINLRFFVNRYVNRPALLTPPPTGPLEITFSDGSTETIHWLGVLTDYSKIAGRDVVNTSALSELSNYNPAFDEALKFEEKFYPERLETLWNTMRASMPLMRREAAEFIKAIHDSSRHDDTREDPLGYLKAQMAQPSAAAAIMAAADAAADRWVQGVGYSYSTIGDAVVVSVPSFKPVEAIDSEETFASALFLGFPQVQDYARQHGVTRLLLDVSSNGGGFGWSVYAFLWYFVGSEEETCSPTVRRMTQTWQTWVSSFGVNYNQTIDEFFCENPLLGGYKGFIKERFEMLYDLLRYGEQHLGVQFDEAGELSRLHDIEDRILSKRPVTRRAAAFKQFLKERLFLNRSTAIGQQLAPQYGWFLFDNTGIINRTTGEQFVPPLSQYQNVDLRHWGTPSNYSTPGMDAGCAFVMEMMPNIVPSSYDREYWSEVSFVTDGNCGSACSIFTQVLQLSGAATAFTFGSLADQPMDVASFGGGNVLAYDDVSPLLNMAGHLGHWATFGRSEWSQITRESWVNKPMPFPTSATASYTWNILLASQLGPDSMPRQFYKIPGHKHLNMWARNLSERSSIHEAIVEFNSWDSLKANPQFREFGDCPAYHLTKEHASFSARGSFVQVGVMVIISVLWWVH</sequence>
<dbReference type="EMBL" id="JAAPAO010000576">
    <property type="protein sequence ID" value="KAF4656810.1"/>
    <property type="molecule type" value="Genomic_DNA"/>
</dbReference>
<dbReference type="InterPro" id="IPR029045">
    <property type="entry name" value="ClpP/crotonase-like_dom_sf"/>
</dbReference>
<dbReference type="OrthoDB" id="10260092at2759"/>
<dbReference type="Proteomes" id="UP000591131">
    <property type="component" value="Unassembled WGS sequence"/>
</dbReference>
<dbReference type="PANTHER" id="PTHR37049:SF4">
    <property type="entry name" value="RHODANESE DOMAIN-CONTAINING PROTEIN"/>
    <property type="match status" value="1"/>
</dbReference>
<dbReference type="SUPFAM" id="SSF52096">
    <property type="entry name" value="ClpP/crotonase"/>
    <property type="match status" value="1"/>
</dbReference>
<gene>
    <name evidence="1" type="ORF">FOL47_008740</name>
</gene>
<name>A0A7J6LCT6_PERCH</name>
<proteinExistence type="predicted"/>
<protein>
    <recommendedName>
        <fullName evidence="3">Tail specific protease domain-containing protein</fullName>
    </recommendedName>
</protein>
<evidence type="ECO:0008006" key="3">
    <source>
        <dbReference type="Google" id="ProtNLM"/>
    </source>
</evidence>
<comment type="caution">
    <text evidence="1">The sequence shown here is derived from an EMBL/GenBank/DDBJ whole genome shotgun (WGS) entry which is preliminary data.</text>
</comment>
<organism evidence="1 2">
    <name type="scientific">Perkinsus chesapeaki</name>
    <name type="common">Clam parasite</name>
    <name type="synonym">Perkinsus andrewsi</name>
    <dbReference type="NCBI Taxonomy" id="330153"/>
    <lineage>
        <taxon>Eukaryota</taxon>
        <taxon>Sar</taxon>
        <taxon>Alveolata</taxon>
        <taxon>Perkinsozoa</taxon>
        <taxon>Perkinsea</taxon>
        <taxon>Perkinsida</taxon>
        <taxon>Perkinsidae</taxon>
        <taxon>Perkinsus</taxon>
    </lineage>
</organism>
<keyword evidence="2" id="KW-1185">Reference proteome</keyword>
<dbReference type="AlphaFoldDB" id="A0A7J6LCT6"/>
<accession>A0A7J6LCT6</accession>
<dbReference type="Gene3D" id="3.90.226.10">
    <property type="entry name" value="2-enoyl-CoA Hydratase, Chain A, domain 1"/>
    <property type="match status" value="1"/>
</dbReference>